<dbReference type="Proteomes" id="UP001199816">
    <property type="component" value="Unassembled WGS sequence"/>
</dbReference>
<proteinExistence type="predicted"/>
<sequence>MMLRIHRYVLAFSWCLCACGHTGDPKPVPADSAPAIQKPQLDSISGIPEKDSVPANNSGTADSIIVLEAKGNRDTLHADIQKDYQQVHIQVPVAGTRNLAVQLNPEGRERNVRISQIEMPDGKTDGPFGRTMQYKTLKKGVYTLIIARSNMADGIVKGPVGITIQKD</sequence>
<evidence type="ECO:0000313" key="1">
    <source>
        <dbReference type="EMBL" id="MCD2425997.1"/>
    </source>
</evidence>
<evidence type="ECO:0000313" key="2">
    <source>
        <dbReference type="Proteomes" id="UP001199816"/>
    </source>
</evidence>
<name>A0ABS8PY50_9BACT</name>
<dbReference type="EMBL" id="JAJNEC010000008">
    <property type="protein sequence ID" value="MCD2425997.1"/>
    <property type="molecule type" value="Genomic_DNA"/>
</dbReference>
<protein>
    <submittedName>
        <fullName evidence="1">Uncharacterized protein</fullName>
    </submittedName>
</protein>
<reference evidence="1 2" key="1">
    <citation type="submission" date="2021-11" db="EMBL/GenBank/DDBJ databases">
        <title>Genomic of Niabella pedocola.</title>
        <authorList>
            <person name="Wu T."/>
        </authorList>
    </citation>
    <scope>NUCLEOTIDE SEQUENCE [LARGE SCALE GENOMIC DNA]</scope>
    <source>
        <strain evidence="1 2">JCM 31011</strain>
    </source>
</reference>
<comment type="caution">
    <text evidence="1">The sequence shown here is derived from an EMBL/GenBank/DDBJ whole genome shotgun (WGS) entry which is preliminary data.</text>
</comment>
<keyword evidence="2" id="KW-1185">Reference proteome</keyword>
<accession>A0ABS8PY50</accession>
<dbReference type="RefSeq" id="WP_231008588.1">
    <property type="nucleotide sequence ID" value="NZ_JAJNEC010000008.1"/>
</dbReference>
<organism evidence="1 2">
    <name type="scientific">Niabella pedocola</name>
    <dbReference type="NCBI Taxonomy" id="1752077"/>
    <lineage>
        <taxon>Bacteria</taxon>
        <taxon>Pseudomonadati</taxon>
        <taxon>Bacteroidota</taxon>
        <taxon>Chitinophagia</taxon>
        <taxon>Chitinophagales</taxon>
        <taxon>Chitinophagaceae</taxon>
        <taxon>Niabella</taxon>
    </lineage>
</organism>
<gene>
    <name evidence="1" type="ORF">LQ567_24650</name>
</gene>